<accession>A0A8H2EF31</accession>
<dbReference type="EMBL" id="SOZJ01000001">
    <property type="protein sequence ID" value="TGJ74649.1"/>
    <property type="molecule type" value="Genomic_DNA"/>
</dbReference>
<organism evidence="1 2">
    <name type="scientific">Orbilia oligospora</name>
    <name type="common">Nematode-trapping fungus</name>
    <name type="synonym">Arthrobotrys oligospora</name>
    <dbReference type="NCBI Taxonomy" id="2813651"/>
    <lineage>
        <taxon>Eukaryota</taxon>
        <taxon>Fungi</taxon>
        <taxon>Dikarya</taxon>
        <taxon>Ascomycota</taxon>
        <taxon>Pezizomycotina</taxon>
        <taxon>Orbiliomycetes</taxon>
        <taxon>Orbiliales</taxon>
        <taxon>Orbiliaceae</taxon>
        <taxon>Orbilia</taxon>
    </lineage>
</organism>
<evidence type="ECO:0000313" key="1">
    <source>
        <dbReference type="EMBL" id="TGJ74649.1"/>
    </source>
</evidence>
<dbReference type="Proteomes" id="UP000297595">
    <property type="component" value="Unassembled WGS sequence"/>
</dbReference>
<proteinExistence type="predicted"/>
<comment type="caution">
    <text evidence="1">The sequence shown here is derived from an EMBL/GenBank/DDBJ whole genome shotgun (WGS) entry which is preliminary data.</text>
</comment>
<evidence type="ECO:0000313" key="2">
    <source>
        <dbReference type="Proteomes" id="UP000297595"/>
    </source>
</evidence>
<gene>
    <name evidence="1" type="ORF">EYR41_001624</name>
</gene>
<dbReference type="AlphaFoldDB" id="A0A8H2EF31"/>
<sequence length="95" mass="10811">MLGKVRTTHTYAAYKMISARVMARLQICKWFLGSVKAEQVDRSIIHKFLCHEHRHHHYHAGCKWSPYGPSVEPSSLNEVALDKTPMETTGNSSCL</sequence>
<protein>
    <submittedName>
        <fullName evidence="1">Uncharacterized protein</fullName>
    </submittedName>
</protein>
<name>A0A8H2EF31_ORBOL</name>
<reference evidence="1 2" key="1">
    <citation type="submission" date="2019-03" db="EMBL/GenBank/DDBJ databases">
        <title>Nematode-trapping fungi genome.</title>
        <authorList>
            <person name="Vidal-Diez De Ulzurrun G."/>
        </authorList>
    </citation>
    <scope>NUCLEOTIDE SEQUENCE [LARGE SCALE GENOMIC DNA]</scope>
    <source>
        <strain evidence="1 2">TWF154</strain>
    </source>
</reference>